<feature type="non-terminal residue" evidence="1">
    <location>
        <position position="369"/>
    </location>
</feature>
<dbReference type="EMBL" id="KV417508">
    <property type="protein sequence ID" value="KZP27532.1"/>
    <property type="molecule type" value="Genomic_DNA"/>
</dbReference>
<reference evidence="1 2" key="1">
    <citation type="journal article" date="2016" name="Mol. Biol. Evol.">
        <title>Comparative Genomics of Early-Diverging Mushroom-Forming Fungi Provides Insights into the Origins of Lignocellulose Decay Capabilities.</title>
        <authorList>
            <person name="Nagy L.G."/>
            <person name="Riley R."/>
            <person name="Tritt A."/>
            <person name="Adam C."/>
            <person name="Daum C."/>
            <person name="Floudas D."/>
            <person name="Sun H."/>
            <person name="Yadav J.S."/>
            <person name="Pangilinan J."/>
            <person name="Larsson K.H."/>
            <person name="Matsuura K."/>
            <person name="Barry K."/>
            <person name="Labutti K."/>
            <person name="Kuo R."/>
            <person name="Ohm R.A."/>
            <person name="Bhattacharya S.S."/>
            <person name="Shirouzu T."/>
            <person name="Yoshinaga Y."/>
            <person name="Martin F.M."/>
            <person name="Grigoriev I.V."/>
            <person name="Hibbett D.S."/>
        </authorList>
    </citation>
    <scope>NUCLEOTIDE SEQUENCE [LARGE SCALE GENOMIC DNA]</scope>
    <source>
        <strain evidence="1 2">CBS 109695</strain>
    </source>
</reference>
<organism evidence="1 2">
    <name type="scientific">Athelia psychrophila</name>
    <dbReference type="NCBI Taxonomy" id="1759441"/>
    <lineage>
        <taxon>Eukaryota</taxon>
        <taxon>Fungi</taxon>
        <taxon>Dikarya</taxon>
        <taxon>Basidiomycota</taxon>
        <taxon>Agaricomycotina</taxon>
        <taxon>Agaricomycetes</taxon>
        <taxon>Agaricomycetidae</taxon>
        <taxon>Atheliales</taxon>
        <taxon>Atheliaceae</taxon>
        <taxon>Athelia</taxon>
    </lineage>
</organism>
<evidence type="ECO:0000313" key="2">
    <source>
        <dbReference type="Proteomes" id="UP000076532"/>
    </source>
</evidence>
<name>A0A166QTW2_9AGAM</name>
<dbReference type="OrthoDB" id="311172at2759"/>
<protein>
    <submittedName>
        <fullName evidence="1">Uncharacterized protein</fullName>
    </submittedName>
</protein>
<dbReference type="PANTHER" id="PTHR43190:SF3">
    <property type="entry name" value="N-ACETYL-D-GLUCOSAMINE KINASE"/>
    <property type="match status" value="1"/>
</dbReference>
<accession>A0A166QTW2</accession>
<dbReference type="Gene3D" id="3.30.420.40">
    <property type="match status" value="2"/>
</dbReference>
<gene>
    <name evidence="1" type="ORF">FIBSPDRAFT_712783</name>
</gene>
<dbReference type="Proteomes" id="UP000076532">
    <property type="component" value="Unassembled WGS sequence"/>
</dbReference>
<proteinExistence type="predicted"/>
<dbReference type="InterPro" id="IPR052519">
    <property type="entry name" value="Euk-type_GlcNAc_Kinase"/>
</dbReference>
<dbReference type="AlphaFoldDB" id="A0A166QTW2"/>
<dbReference type="InterPro" id="IPR043129">
    <property type="entry name" value="ATPase_NBD"/>
</dbReference>
<dbReference type="PANTHER" id="PTHR43190">
    <property type="entry name" value="N-ACETYL-D-GLUCOSAMINE KINASE"/>
    <property type="match status" value="1"/>
</dbReference>
<sequence length="369" mass="38406">MSLYLCVDCGGSKTSAVICDADGAVVGRALSGPSNFAYLGIVAFTREVHIAVAAALQTTSSPITLPPAPGTPSPFARAWFGISGVDSPRAAVSAASALSILLALPIPTGPESRLQVANDTHLLAAPLRTHPALTHAMAVIGGTGAVCVSFDRELTVLGRVGGWGWILGDEGGGFHVGREAVRQLLFDADRATLGGPAQPPSVLKERILARFGLSEENAMEILALVHVPDPDPTAVPTDIPETPEGELEILADAPRLMVREKRLSSLPPLVFTAAFVDRDPFALRVLGVSARALADQIRILLRSPSSSSADEASPNSILASSTVLCFGGSLVGIPEYRTLILDILKEDGHEFGAVEFVDDVSKTGAEALA</sequence>
<evidence type="ECO:0000313" key="1">
    <source>
        <dbReference type="EMBL" id="KZP27532.1"/>
    </source>
</evidence>
<dbReference type="STRING" id="436010.A0A166QTW2"/>
<dbReference type="SUPFAM" id="SSF53067">
    <property type="entry name" value="Actin-like ATPase domain"/>
    <property type="match status" value="2"/>
</dbReference>
<keyword evidence="2" id="KW-1185">Reference proteome</keyword>